<dbReference type="EMBL" id="LWDX02002577">
    <property type="protein sequence ID" value="OEL38210.1"/>
    <property type="molecule type" value="Genomic_DNA"/>
</dbReference>
<feature type="transmembrane region" description="Helical" evidence="7">
    <location>
        <begin position="341"/>
        <end position="365"/>
    </location>
</feature>
<evidence type="ECO:0000313" key="10">
    <source>
        <dbReference type="Proteomes" id="UP000095767"/>
    </source>
</evidence>
<accession>A0A1E5WM53</accession>
<dbReference type="PRINTS" id="PR00171">
    <property type="entry name" value="SUGRTRNSPORT"/>
</dbReference>
<dbReference type="Proteomes" id="UP000095767">
    <property type="component" value="Unassembled WGS sequence"/>
</dbReference>
<dbReference type="NCBIfam" id="TIGR00879">
    <property type="entry name" value="SP"/>
    <property type="match status" value="1"/>
</dbReference>
<evidence type="ECO:0000259" key="8">
    <source>
        <dbReference type="PROSITE" id="PS50850"/>
    </source>
</evidence>
<feature type="transmembrane region" description="Helical" evidence="7">
    <location>
        <begin position="622"/>
        <end position="642"/>
    </location>
</feature>
<proteinExistence type="inferred from homology"/>
<dbReference type="FunFam" id="1.20.1250.20:FF:000043">
    <property type="entry name" value="sugar transporter ERD6-like 6"/>
    <property type="match status" value="1"/>
</dbReference>
<feature type="transmembrane region" description="Helical" evidence="7">
    <location>
        <begin position="891"/>
        <end position="911"/>
    </location>
</feature>
<protein>
    <submittedName>
        <fullName evidence="9">Sugar transporter ERD6-like 16</fullName>
    </submittedName>
</protein>
<reference evidence="9 10" key="1">
    <citation type="submission" date="2016-09" db="EMBL/GenBank/DDBJ databases">
        <title>The draft genome of Dichanthelium oligosanthes: A C3 panicoid grass species.</title>
        <authorList>
            <person name="Studer A.J."/>
            <person name="Schnable J.C."/>
            <person name="Brutnell T.P."/>
        </authorList>
    </citation>
    <scope>NUCLEOTIDE SEQUENCE [LARGE SCALE GENOMIC DNA]</scope>
    <source>
        <strain evidence="10">cv. Kellogg 1175</strain>
        <tissue evidence="9">Leaf</tissue>
    </source>
</reference>
<keyword evidence="3 9" id="KW-0813">Transport</keyword>
<feature type="transmembrane region" description="Helical" evidence="7">
    <location>
        <begin position="307"/>
        <end position="329"/>
    </location>
</feature>
<evidence type="ECO:0000256" key="2">
    <source>
        <dbReference type="ARBA" id="ARBA00010992"/>
    </source>
</evidence>
<dbReference type="Pfam" id="PF00083">
    <property type="entry name" value="Sugar_tr"/>
    <property type="match status" value="3"/>
</dbReference>
<feature type="transmembrane region" description="Helical" evidence="7">
    <location>
        <begin position="280"/>
        <end position="300"/>
    </location>
</feature>
<keyword evidence="6 7" id="KW-0472">Membrane</keyword>
<dbReference type="PANTHER" id="PTHR48021">
    <property type="match status" value="1"/>
</dbReference>
<dbReference type="PROSITE" id="PS00216">
    <property type="entry name" value="SUGAR_TRANSPORT_1"/>
    <property type="match status" value="1"/>
</dbReference>
<comment type="caution">
    <text evidence="9">The sequence shown here is derived from an EMBL/GenBank/DDBJ whole genome shotgun (WGS) entry which is preliminary data.</text>
</comment>
<dbReference type="InterPro" id="IPR044775">
    <property type="entry name" value="MFS_ERD6/Tret1-like"/>
</dbReference>
<feature type="transmembrane region" description="Helical" evidence="7">
    <location>
        <begin position="794"/>
        <end position="814"/>
    </location>
</feature>
<name>A0A1E5WM53_9POAL</name>
<dbReference type="PANTHER" id="PTHR48021:SF45">
    <property type="entry name" value="OS03G0363500 PROTEIN"/>
    <property type="match status" value="1"/>
</dbReference>
<comment type="similarity">
    <text evidence="2">Belongs to the major facilitator superfamily. Sugar transporter (TC 2.A.1.1) family.</text>
</comment>
<evidence type="ECO:0000256" key="3">
    <source>
        <dbReference type="ARBA" id="ARBA00022597"/>
    </source>
</evidence>
<evidence type="ECO:0000256" key="1">
    <source>
        <dbReference type="ARBA" id="ARBA00004141"/>
    </source>
</evidence>
<dbReference type="CDD" id="cd17358">
    <property type="entry name" value="MFS_GLUT6_8_Class3_like"/>
    <property type="match status" value="1"/>
</dbReference>
<keyword evidence="5 7" id="KW-1133">Transmembrane helix</keyword>
<feature type="transmembrane region" description="Helical" evidence="7">
    <location>
        <begin position="855"/>
        <end position="879"/>
    </location>
</feature>
<feature type="transmembrane region" description="Helical" evidence="7">
    <location>
        <begin position="242"/>
        <end position="268"/>
    </location>
</feature>
<dbReference type="PROSITE" id="PS50850">
    <property type="entry name" value="MFS"/>
    <property type="match status" value="1"/>
</dbReference>
<comment type="subcellular location">
    <subcellularLocation>
        <location evidence="1">Membrane</location>
        <topology evidence="1">Multi-pass membrane protein</topology>
    </subcellularLocation>
</comment>
<gene>
    <name evidence="9" type="ORF">BAE44_0000771</name>
</gene>
<dbReference type="SUPFAM" id="SSF103473">
    <property type="entry name" value="MFS general substrate transporter"/>
    <property type="match status" value="3"/>
</dbReference>
<feature type="transmembrane region" description="Helical" evidence="7">
    <location>
        <begin position="591"/>
        <end position="610"/>
    </location>
</feature>
<evidence type="ECO:0000256" key="4">
    <source>
        <dbReference type="ARBA" id="ARBA00022692"/>
    </source>
</evidence>
<dbReference type="InterPro" id="IPR005829">
    <property type="entry name" value="Sugar_transporter_CS"/>
</dbReference>
<organism evidence="9 10">
    <name type="scientific">Dichanthelium oligosanthes</name>
    <dbReference type="NCBI Taxonomy" id="888268"/>
    <lineage>
        <taxon>Eukaryota</taxon>
        <taxon>Viridiplantae</taxon>
        <taxon>Streptophyta</taxon>
        <taxon>Embryophyta</taxon>
        <taxon>Tracheophyta</taxon>
        <taxon>Spermatophyta</taxon>
        <taxon>Magnoliopsida</taxon>
        <taxon>Liliopsida</taxon>
        <taxon>Poales</taxon>
        <taxon>Poaceae</taxon>
        <taxon>PACMAD clade</taxon>
        <taxon>Panicoideae</taxon>
        <taxon>Panicodae</taxon>
        <taxon>Paniceae</taxon>
        <taxon>Dichantheliinae</taxon>
        <taxon>Dichanthelium</taxon>
    </lineage>
</organism>
<dbReference type="InterPro" id="IPR005828">
    <property type="entry name" value="MFS_sugar_transport-like"/>
</dbReference>
<feature type="transmembrane region" description="Helical" evidence="7">
    <location>
        <begin position="520"/>
        <end position="544"/>
    </location>
</feature>
<feature type="domain" description="Major facilitator superfamily (MFS) profile" evidence="8">
    <location>
        <begin position="526"/>
        <end position="945"/>
    </location>
</feature>
<evidence type="ECO:0000256" key="5">
    <source>
        <dbReference type="ARBA" id="ARBA00022989"/>
    </source>
</evidence>
<dbReference type="InterPro" id="IPR050549">
    <property type="entry name" value="MFS_Trehalose_Transporter"/>
</dbReference>
<dbReference type="GO" id="GO:0051119">
    <property type="term" value="F:sugar transmembrane transporter activity"/>
    <property type="evidence" value="ECO:0007669"/>
    <property type="project" value="InterPro"/>
</dbReference>
<feature type="transmembrane region" description="Helical" evidence="7">
    <location>
        <begin position="63"/>
        <end position="86"/>
    </location>
</feature>
<feature type="transmembrane region" description="Helical" evidence="7">
    <location>
        <begin position="377"/>
        <end position="397"/>
    </location>
</feature>
<evidence type="ECO:0000256" key="7">
    <source>
        <dbReference type="SAM" id="Phobius"/>
    </source>
</evidence>
<feature type="transmembrane region" description="Helical" evidence="7">
    <location>
        <begin position="564"/>
        <end position="584"/>
    </location>
</feature>
<evidence type="ECO:0000256" key="6">
    <source>
        <dbReference type="ARBA" id="ARBA00023136"/>
    </source>
</evidence>
<feature type="transmembrane region" description="Helical" evidence="7">
    <location>
        <begin position="132"/>
        <end position="151"/>
    </location>
</feature>
<feature type="transmembrane region" description="Helical" evidence="7">
    <location>
        <begin position="756"/>
        <end position="774"/>
    </location>
</feature>
<dbReference type="OrthoDB" id="6133115at2759"/>
<feature type="transmembrane region" description="Helical" evidence="7">
    <location>
        <begin position="678"/>
        <end position="695"/>
    </location>
</feature>
<evidence type="ECO:0000313" key="9">
    <source>
        <dbReference type="EMBL" id="OEL38210.1"/>
    </source>
</evidence>
<dbReference type="InterPro" id="IPR003663">
    <property type="entry name" value="Sugar/inositol_transpt"/>
</dbReference>
<dbReference type="GO" id="GO:0016020">
    <property type="term" value="C:membrane"/>
    <property type="evidence" value="ECO:0007669"/>
    <property type="project" value="UniProtKB-SubCell"/>
</dbReference>
<feature type="transmembrane region" description="Helical" evidence="7">
    <location>
        <begin position="923"/>
        <end position="941"/>
    </location>
</feature>
<feature type="transmembrane region" description="Helical" evidence="7">
    <location>
        <begin position="821"/>
        <end position="843"/>
    </location>
</feature>
<feature type="transmembrane region" description="Helical" evidence="7">
    <location>
        <begin position="98"/>
        <end position="120"/>
    </location>
</feature>
<keyword evidence="10" id="KW-1185">Reference proteome</keyword>
<feature type="transmembrane region" description="Helical" evidence="7">
    <location>
        <begin position="654"/>
        <end position="672"/>
    </location>
</feature>
<dbReference type="InterPro" id="IPR020846">
    <property type="entry name" value="MFS_dom"/>
</dbReference>
<dbReference type="Gene3D" id="1.20.1250.20">
    <property type="entry name" value="MFS general substrate transporter like domains"/>
    <property type="match status" value="3"/>
</dbReference>
<keyword evidence="3 9" id="KW-0762">Sugar transport</keyword>
<dbReference type="STRING" id="888268.A0A1E5WM53"/>
<keyword evidence="4 7" id="KW-0812">Transmembrane</keyword>
<dbReference type="InterPro" id="IPR036259">
    <property type="entry name" value="MFS_trans_sf"/>
</dbReference>
<dbReference type="AlphaFoldDB" id="A0A1E5WM53"/>
<feature type="transmembrane region" description="Helical" evidence="7">
    <location>
        <begin position="157"/>
        <end position="176"/>
    </location>
</feature>
<sequence>MGIVRVAEDVEAGVVGAGGEVTEPLLRRCSKDDDAESKIREEAEASECGSEGLRPDGGSSLRMVVLSTAVAVCGSFEFGTCVGYSAPTQSGIVDEVGLSISEFAIFGSILTIGAMIGAVTSGRLAEFLGRKMTMRISATICIFGWLSIHLAKSAIMLYFGRILLGFSTGVLSYVSLQDGCEFNAFKLQANVGREKEFHTSLQKLRGEDADISEEAIEIKEYIESLRSFPKARLQDLFLSKNIYAVIVGVGLMVFQQLGGINGVGFYASYIFSSAGFSGKLGTILIGIIQIPITLLGAILMDRSGRTVLLMVSASGTFLGCFLTGISFYLKAQGLFLEWIPTLALSGILVYIGAYSIGMGPVPWVVMSEIFSINMKAIGGSLVTLVSWLGSFAISYSFSFLMDWSSAGNAPDAIVVHLLLLFFSCALPRMAGTLPSSVAASALLLRRHAAASLYFRCRRRLQRPAATWRDGPGAPLATRAARWLPPAAATGWNGARGATPTAAAAAGGEAPYRGSEGKGSLWTLFLATAVAVCGSFEFGTCVGYSAPTQAGIVSDIGLSNSEYGIFASVLTIGAMIGALTSGRLADILGRKMTMRFAAVVGFFGWLTVYFAKDAMMLYAGRVLLGYCTGVLSYVVPVFISEIAPKDIRGGLATSNQLFICSGCSAAYIIGALLSWRSLVVVGLVPCVVLVVGLFFIPESPRWLANIGREKEFNASLQKFRGKDSDISEEATEIKGYIESIRRLPKARIQDLFQRKNMYGVTVGVGLMIFQQLGGINALGFYTSYIFSSAGFSGKLGTTLIGIIQIPITLLGALLMDRTGRRALLLVSSSGTFIGCFLTGLSFYFKAQGLCSQLVPTLALCGILVYYTAYSVGMGPVPWVIMSEIFSIDMKAIAGGLVTLVSWIGSFAISYSFNFLMDWNPAGTFFLFSAASLVTVLFVAKLVPETKGRTLEEIQASLKAST</sequence>